<dbReference type="EMBL" id="PYAS01000001">
    <property type="protein sequence ID" value="PSL33854.1"/>
    <property type="molecule type" value="Genomic_DNA"/>
</dbReference>
<organism evidence="1 2">
    <name type="scientific">Dyadobacter jiangsuensis</name>
    <dbReference type="NCBI Taxonomy" id="1591085"/>
    <lineage>
        <taxon>Bacteria</taxon>
        <taxon>Pseudomonadati</taxon>
        <taxon>Bacteroidota</taxon>
        <taxon>Cytophagia</taxon>
        <taxon>Cytophagales</taxon>
        <taxon>Spirosomataceae</taxon>
        <taxon>Dyadobacter</taxon>
    </lineage>
</organism>
<sequence>MTDSKVYQINPGTSEAKMSCKLDMTLNPLYYPAGKEKGLDAVSYANSQPGLEIGFIKGTIREHEAKRQTW</sequence>
<name>A0A2P8GIQ1_9BACT</name>
<dbReference type="Proteomes" id="UP000241964">
    <property type="component" value="Unassembled WGS sequence"/>
</dbReference>
<comment type="caution">
    <text evidence="1">The sequence shown here is derived from an EMBL/GenBank/DDBJ whole genome shotgun (WGS) entry which is preliminary data.</text>
</comment>
<dbReference type="RefSeq" id="WP_146151502.1">
    <property type="nucleotide sequence ID" value="NZ_PYAS01000001.1"/>
</dbReference>
<keyword evidence="2" id="KW-1185">Reference proteome</keyword>
<protein>
    <submittedName>
        <fullName evidence="1">Uncharacterized protein</fullName>
    </submittedName>
</protein>
<evidence type="ECO:0000313" key="2">
    <source>
        <dbReference type="Proteomes" id="UP000241964"/>
    </source>
</evidence>
<accession>A0A2P8GIQ1</accession>
<proteinExistence type="predicted"/>
<reference evidence="1 2" key="1">
    <citation type="submission" date="2018-03" db="EMBL/GenBank/DDBJ databases">
        <title>Genomic Encyclopedia of Archaeal and Bacterial Type Strains, Phase II (KMG-II): from individual species to whole genera.</title>
        <authorList>
            <person name="Goeker M."/>
        </authorList>
    </citation>
    <scope>NUCLEOTIDE SEQUENCE [LARGE SCALE GENOMIC DNA]</scope>
    <source>
        <strain evidence="1 2">DSM 29057</strain>
    </source>
</reference>
<gene>
    <name evidence="1" type="ORF">CLV60_101223</name>
</gene>
<evidence type="ECO:0000313" key="1">
    <source>
        <dbReference type="EMBL" id="PSL33854.1"/>
    </source>
</evidence>
<dbReference type="AlphaFoldDB" id="A0A2P8GIQ1"/>